<reference evidence="2 3" key="1">
    <citation type="submission" date="2018-03" db="EMBL/GenBank/DDBJ databases">
        <title>Genomic Encyclopedia of Archaeal and Bacterial Type Strains, Phase II (KMG-II): from individual species to whole genera.</title>
        <authorList>
            <person name="Goeker M."/>
        </authorList>
    </citation>
    <scope>NUCLEOTIDE SEQUENCE [LARGE SCALE GENOMIC DNA]</scope>
    <source>
        <strain evidence="2 3">DSM 45601</strain>
    </source>
</reference>
<feature type="signal peptide" evidence="1">
    <location>
        <begin position="1"/>
        <end position="33"/>
    </location>
</feature>
<dbReference type="InterPro" id="IPR028082">
    <property type="entry name" value="Peripla_BP_I"/>
</dbReference>
<dbReference type="InterPro" id="IPR017777">
    <property type="entry name" value="ABC_urea-bd_UrtA"/>
</dbReference>
<dbReference type="Gene3D" id="3.40.50.2300">
    <property type="match status" value="2"/>
</dbReference>
<feature type="chain" id="PRO_5039499750" evidence="1">
    <location>
        <begin position="34"/>
        <end position="407"/>
    </location>
</feature>
<dbReference type="PANTHER" id="PTHR47628:SF1">
    <property type="entry name" value="ALIPHATIC AMIDASE EXPRESSION-REGULATING PROTEIN"/>
    <property type="match status" value="1"/>
</dbReference>
<dbReference type="AlphaFoldDB" id="A0A2T0Q4X1"/>
<dbReference type="SUPFAM" id="SSF53822">
    <property type="entry name" value="Periplasmic binding protein-like I"/>
    <property type="match status" value="1"/>
</dbReference>
<sequence>MRQPTRRTPRRLLSALSAAVLLASAACGGAAGADGDTVEVGILHSLSGTMAISEVTVRDAELLAIEEINAAGGVLGRQIVPIIEDGASDQAIFAERAQKLIAQDQVATVFGGWTSASRKAMLPVFERNNALLWYPVQYEGLESSPNIFYTGATTNQQIVPALDYLREEGHTRIYLVGSDYVFPRTANQIIHAYAEANGMEIVGEEYTPLGHTEYTTLINGISDAEPDAVFNTLNGDSNVAFFTQLVSSGITAEDMPVLSVSVAEEEVAGIGPDNIAGHPVAWNYYQTTEGGANEEFVAAFQAAYGEDRVTSDPMQSAYNAVYLWAAAAEAAGSFEADAVREAAAGISLAAPEGEITIDGDTQHVFKVARIGIVQPDGTIEEVWNSGEPIEPDPYLEGYPWAADLAAG</sequence>
<evidence type="ECO:0000313" key="3">
    <source>
        <dbReference type="Proteomes" id="UP000237846"/>
    </source>
</evidence>
<evidence type="ECO:0000313" key="2">
    <source>
        <dbReference type="EMBL" id="PRX98865.1"/>
    </source>
</evidence>
<organism evidence="2 3">
    <name type="scientific">Allonocardiopsis opalescens</name>
    <dbReference type="NCBI Taxonomy" id="1144618"/>
    <lineage>
        <taxon>Bacteria</taxon>
        <taxon>Bacillati</taxon>
        <taxon>Actinomycetota</taxon>
        <taxon>Actinomycetes</taxon>
        <taxon>Streptosporangiales</taxon>
        <taxon>Allonocardiopsis</taxon>
    </lineage>
</organism>
<dbReference type="EMBL" id="PVZC01000004">
    <property type="protein sequence ID" value="PRX98865.1"/>
    <property type="molecule type" value="Genomic_DNA"/>
</dbReference>
<dbReference type="NCBIfam" id="TIGR03407">
    <property type="entry name" value="urea_ABC_UrtA"/>
    <property type="match status" value="1"/>
</dbReference>
<dbReference type="Proteomes" id="UP000237846">
    <property type="component" value="Unassembled WGS sequence"/>
</dbReference>
<dbReference type="PROSITE" id="PS51257">
    <property type="entry name" value="PROKAR_LIPOPROTEIN"/>
    <property type="match status" value="1"/>
</dbReference>
<accession>A0A2T0Q4X1</accession>
<keyword evidence="1" id="KW-0732">Signal</keyword>
<proteinExistence type="predicted"/>
<dbReference type="PANTHER" id="PTHR47628">
    <property type="match status" value="1"/>
</dbReference>
<dbReference type="CDD" id="cd06355">
    <property type="entry name" value="PBP1_FmdD-like"/>
    <property type="match status" value="1"/>
</dbReference>
<evidence type="ECO:0000256" key="1">
    <source>
        <dbReference type="SAM" id="SignalP"/>
    </source>
</evidence>
<gene>
    <name evidence="2" type="ORF">CLV72_104445</name>
</gene>
<name>A0A2T0Q4X1_9ACTN</name>
<dbReference type="RefSeq" id="WP_245930225.1">
    <property type="nucleotide sequence ID" value="NZ_PVZC01000004.1"/>
</dbReference>
<keyword evidence="3" id="KW-1185">Reference proteome</keyword>
<protein>
    <submittedName>
        <fullName evidence="2">Urea-binding protein</fullName>
    </submittedName>
</protein>
<dbReference type="Pfam" id="PF13433">
    <property type="entry name" value="Peripla_BP_5"/>
    <property type="match status" value="1"/>
</dbReference>
<comment type="caution">
    <text evidence="2">The sequence shown here is derived from an EMBL/GenBank/DDBJ whole genome shotgun (WGS) entry which is preliminary data.</text>
</comment>